<dbReference type="Proteomes" id="UP000295497">
    <property type="component" value="Chromosome"/>
</dbReference>
<dbReference type="RefSeq" id="WP_129580107.1">
    <property type="nucleotide sequence ID" value="NZ_CP012672.1"/>
</dbReference>
<proteinExistence type="predicted"/>
<dbReference type="AlphaFoldDB" id="A0A4P2R629"/>
<sequence length="485" mass="51034">MITTTAKREAAATGIVLRQKLGQPPAGPAQYSASPDLLLIGAADAFDTTVFTDPTGYDWYFFQAPVIGEPNYLYVRGINKNPAGIQKARIYLYFAQSDQILDPTKWQSTGFTVNGSAQSYQDVSAVSQWQYVATTTPFLWTPPTPSTSGASYYLIAWVDNSASPSPPAWPATPFASMDALGAYIQQNGNMVMLDTLYRGGFVRQFPGQTIAAEGTGAQTSPDIIVFGAAAAQDVSALASQSDYDDGTLRQTLVIGQPNFLYLRALNTASGAGTARVYLFWATTGQLSPTSFSGAGFTVAGVPQNWVDLTATASGQVMVSTVPIVWNPPPPPAGQSYVLITYADASACPQPPDFSPFGYINPAGATQLLATHPQMSWLSTTASSPARPTASQVAAISTPAAAHRYYVGVQLTNIPTDGKLSVSIPGPDGANTVVATSMSIPAPGALIAWPVQYPASFQTSAVWSYWQGDTAPSGSFGISVKLIIAG</sequence>
<reference evidence="1 2" key="1">
    <citation type="submission" date="2015-09" db="EMBL/GenBank/DDBJ databases">
        <title>Sorangium comparison.</title>
        <authorList>
            <person name="Zaburannyi N."/>
            <person name="Bunk B."/>
            <person name="Overmann J."/>
            <person name="Mueller R."/>
        </authorList>
    </citation>
    <scope>NUCLEOTIDE SEQUENCE [LARGE SCALE GENOMIC DNA]</scope>
    <source>
        <strain evidence="1 2">So ce836</strain>
    </source>
</reference>
<evidence type="ECO:0000313" key="2">
    <source>
        <dbReference type="Proteomes" id="UP000295497"/>
    </source>
</evidence>
<dbReference type="EMBL" id="CP012672">
    <property type="protein sequence ID" value="AUX37483.1"/>
    <property type="molecule type" value="Genomic_DNA"/>
</dbReference>
<accession>A0A4P2R629</accession>
<evidence type="ECO:0000313" key="1">
    <source>
        <dbReference type="EMBL" id="AUX37483.1"/>
    </source>
</evidence>
<protein>
    <submittedName>
        <fullName evidence="1">Uncharacterized protein</fullName>
    </submittedName>
</protein>
<organism evidence="1 2">
    <name type="scientific">Sorangium cellulosum</name>
    <name type="common">Polyangium cellulosum</name>
    <dbReference type="NCBI Taxonomy" id="56"/>
    <lineage>
        <taxon>Bacteria</taxon>
        <taxon>Pseudomonadati</taxon>
        <taxon>Myxococcota</taxon>
        <taxon>Polyangia</taxon>
        <taxon>Polyangiales</taxon>
        <taxon>Polyangiaceae</taxon>
        <taxon>Sorangium</taxon>
    </lineage>
</organism>
<name>A0A4P2R629_SORCE</name>
<gene>
    <name evidence="1" type="ORF">SOCE836_097080</name>
</gene>